<dbReference type="GeneID" id="85474292"/>
<evidence type="ECO:0000313" key="2">
    <source>
        <dbReference type="Proteomes" id="UP001243989"/>
    </source>
</evidence>
<dbReference type="Proteomes" id="UP001243989">
    <property type="component" value="Unassembled WGS sequence"/>
</dbReference>
<evidence type="ECO:0000313" key="1">
    <source>
        <dbReference type="EMBL" id="KAK1654188.1"/>
    </source>
</evidence>
<keyword evidence="2" id="KW-1185">Reference proteome</keyword>
<protein>
    <submittedName>
        <fullName evidence="1">Uncharacterized protein</fullName>
    </submittedName>
</protein>
<sequence>MAPESVVETLAQHIPIGPLETYFPACHRVRQSMPAFLPLPCGFGISRSSCKHTCRHCREEPSQTYTSLPCPWTIFVLTLLSAVCKLTPLQKSAAEICNPFSVFICFHLTIVLESGLPATCHIHVWTYKGGTIKGVAYGYGYGYLLGPLSLG</sequence>
<dbReference type="RefSeq" id="XP_060450232.1">
    <property type="nucleotide sequence ID" value="XM_060589430.1"/>
</dbReference>
<organism evidence="1 2">
    <name type="scientific">Colletotrichum phormii</name>
    <dbReference type="NCBI Taxonomy" id="359342"/>
    <lineage>
        <taxon>Eukaryota</taxon>
        <taxon>Fungi</taxon>
        <taxon>Dikarya</taxon>
        <taxon>Ascomycota</taxon>
        <taxon>Pezizomycotina</taxon>
        <taxon>Sordariomycetes</taxon>
        <taxon>Hypocreomycetidae</taxon>
        <taxon>Glomerellales</taxon>
        <taxon>Glomerellaceae</taxon>
        <taxon>Colletotrichum</taxon>
        <taxon>Colletotrichum acutatum species complex</taxon>
    </lineage>
</organism>
<comment type="caution">
    <text evidence="1">The sequence shown here is derived from an EMBL/GenBank/DDBJ whole genome shotgun (WGS) entry which is preliminary data.</text>
</comment>
<dbReference type="EMBL" id="JAHMHQ010000002">
    <property type="protein sequence ID" value="KAK1654188.1"/>
    <property type="molecule type" value="Genomic_DNA"/>
</dbReference>
<name>A0AAJ0A1E4_9PEZI</name>
<gene>
    <name evidence="1" type="ORF">BDP81DRAFT_415165</name>
</gene>
<dbReference type="AlphaFoldDB" id="A0AAJ0A1E4"/>
<reference evidence="1" key="1">
    <citation type="submission" date="2021-06" db="EMBL/GenBank/DDBJ databases">
        <title>Comparative genomics, transcriptomics and evolutionary studies reveal genomic signatures of adaptation to plant cell wall in hemibiotrophic fungi.</title>
        <authorList>
            <consortium name="DOE Joint Genome Institute"/>
            <person name="Baroncelli R."/>
            <person name="Diaz J.F."/>
            <person name="Benocci T."/>
            <person name="Peng M."/>
            <person name="Battaglia E."/>
            <person name="Haridas S."/>
            <person name="Andreopoulos W."/>
            <person name="Labutti K."/>
            <person name="Pangilinan J."/>
            <person name="Floch G.L."/>
            <person name="Makela M.R."/>
            <person name="Henrissat B."/>
            <person name="Grigoriev I.V."/>
            <person name="Crouch J.A."/>
            <person name="De Vries R.P."/>
            <person name="Sukno S.A."/>
            <person name="Thon M.R."/>
        </authorList>
    </citation>
    <scope>NUCLEOTIDE SEQUENCE</scope>
    <source>
        <strain evidence="1">CBS 102054</strain>
    </source>
</reference>
<accession>A0AAJ0A1E4</accession>
<proteinExistence type="predicted"/>